<dbReference type="GO" id="GO:0005886">
    <property type="term" value="C:plasma membrane"/>
    <property type="evidence" value="ECO:0007669"/>
    <property type="project" value="UniProtKB-SubCell"/>
</dbReference>
<evidence type="ECO:0000256" key="4">
    <source>
        <dbReference type="ARBA" id="ARBA00022692"/>
    </source>
</evidence>
<accession>A0A1H3RUG2</accession>
<dbReference type="EMBL" id="FNQB01000002">
    <property type="protein sequence ID" value="SDZ29260.1"/>
    <property type="molecule type" value="Genomic_DNA"/>
</dbReference>
<gene>
    <name evidence="9" type="ORF">SAMN05421684_4230</name>
</gene>
<dbReference type="OrthoDB" id="9812701at2"/>
<keyword evidence="5 7" id="KW-1133">Transmembrane helix</keyword>
<feature type="transmembrane region" description="Helical" evidence="7">
    <location>
        <begin position="128"/>
        <end position="155"/>
    </location>
</feature>
<keyword evidence="4 7" id="KW-0812">Transmembrane</keyword>
<evidence type="ECO:0000256" key="6">
    <source>
        <dbReference type="ARBA" id="ARBA00023136"/>
    </source>
</evidence>
<dbReference type="PANTHER" id="PTHR43386">
    <property type="entry name" value="OLIGOPEPTIDE TRANSPORT SYSTEM PERMEASE PROTEIN APPC"/>
    <property type="match status" value="1"/>
</dbReference>
<dbReference type="PROSITE" id="PS50928">
    <property type="entry name" value="ABC_TM1"/>
    <property type="match status" value="1"/>
</dbReference>
<evidence type="ECO:0000259" key="8">
    <source>
        <dbReference type="PROSITE" id="PS50928"/>
    </source>
</evidence>
<keyword evidence="10" id="KW-1185">Reference proteome</keyword>
<dbReference type="Proteomes" id="UP000199632">
    <property type="component" value="Unassembled WGS sequence"/>
</dbReference>
<dbReference type="GO" id="GO:0055085">
    <property type="term" value="P:transmembrane transport"/>
    <property type="evidence" value="ECO:0007669"/>
    <property type="project" value="InterPro"/>
</dbReference>
<dbReference type="SUPFAM" id="SSF161098">
    <property type="entry name" value="MetI-like"/>
    <property type="match status" value="1"/>
</dbReference>
<evidence type="ECO:0000256" key="3">
    <source>
        <dbReference type="ARBA" id="ARBA00022475"/>
    </source>
</evidence>
<feature type="transmembrane region" description="Helical" evidence="7">
    <location>
        <begin position="20"/>
        <end position="43"/>
    </location>
</feature>
<dbReference type="Gene3D" id="1.10.3720.10">
    <property type="entry name" value="MetI-like"/>
    <property type="match status" value="1"/>
</dbReference>
<keyword evidence="3" id="KW-1003">Cell membrane</keyword>
<evidence type="ECO:0000313" key="9">
    <source>
        <dbReference type="EMBL" id="SDZ29260.1"/>
    </source>
</evidence>
<feature type="transmembrane region" description="Helical" evidence="7">
    <location>
        <begin position="200"/>
        <end position="226"/>
    </location>
</feature>
<dbReference type="AlphaFoldDB" id="A0A1H3RUG2"/>
<feature type="domain" description="ABC transmembrane type-1" evidence="8">
    <location>
        <begin position="80"/>
        <end position="268"/>
    </location>
</feature>
<dbReference type="RefSeq" id="WP_090795139.1">
    <property type="nucleotide sequence ID" value="NZ_BOND01000020.1"/>
</dbReference>
<evidence type="ECO:0000256" key="2">
    <source>
        <dbReference type="ARBA" id="ARBA00022448"/>
    </source>
</evidence>
<dbReference type="InterPro" id="IPR000515">
    <property type="entry name" value="MetI-like"/>
</dbReference>
<comment type="subcellular location">
    <subcellularLocation>
        <location evidence="1 7">Cell membrane</location>
        <topology evidence="1 7">Multi-pass membrane protein</topology>
    </subcellularLocation>
</comment>
<dbReference type="InterPro" id="IPR050366">
    <property type="entry name" value="BP-dependent_transpt_permease"/>
</dbReference>
<dbReference type="CDD" id="cd06261">
    <property type="entry name" value="TM_PBP2"/>
    <property type="match status" value="1"/>
</dbReference>
<reference evidence="10" key="1">
    <citation type="submission" date="2016-10" db="EMBL/GenBank/DDBJ databases">
        <authorList>
            <person name="Varghese N."/>
            <person name="Submissions S."/>
        </authorList>
    </citation>
    <scope>NUCLEOTIDE SEQUENCE [LARGE SCALE GENOMIC DNA]</scope>
    <source>
        <strain evidence="10">DSM 44718</strain>
    </source>
</reference>
<feature type="transmembrane region" description="Helical" evidence="7">
    <location>
        <begin position="84"/>
        <end position="108"/>
    </location>
</feature>
<keyword evidence="6 7" id="KW-0472">Membrane</keyword>
<evidence type="ECO:0000256" key="7">
    <source>
        <dbReference type="RuleBase" id="RU363032"/>
    </source>
</evidence>
<proteinExistence type="inferred from homology"/>
<evidence type="ECO:0000313" key="10">
    <source>
        <dbReference type="Proteomes" id="UP000199632"/>
    </source>
</evidence>
<dbReference type="Pfam" id="PF00528">
    <property type="entry name" value="BPD_transp_1"/>
    <property type="match status" value="1"/>
</dbReference>
<organism evidence="9 10">
    <name type="scientific">Asanoa ishikariensis</name>
    <dbReference type="NCBI Taxonomy" id="137265"/>
    <lineage>
        <taxon>Bacteria</taxon>
        <taxon>Bacillati</taxon>
        <taxon>Actinomycetota</taxon>
        <taxon>Actinomycetes</taxon>
        <taxon>Micromonosporales</taxon>
        <taxon>Micromonosporaceae</taxon>
        <taxon>Asanoa</taxon>
    </lineage>
</organism>
<keyword evidence="2 7" id="KW-0813">Transport</keyword>
<dbReference type="STRING" id="137265.SAMN05421684_4230"/>
<name>A0A1H3RUG2_9ACTN</name>
<sequence length="278" mass="29034">MTRTVESAPGLRLLRPVSPGQWVGLSIIAVWILLAILAPLVSADPLAQETAERLSAPSLAHPFGTDQLGRDVLSRVLHGGRATLPIGVTIVLLATLVGVPLGALAGFVRGWLDEAVMRLADLLFALPALVLALAIAAALGPSVSSAVIAIAAVMWPRYARLARGQVLTLRQREFVLADRATGASPAQVLWQTVLPNAAPVVTLVAVLDLGTATLAGATLSFLGLGVQPPTPEWGAMVSTAVQTPEAWWASLFPGFALVSFVVAVNLYGQVFDRKGLGR</sequence>
<dbReference type="InterPro" id="IPR035906">
    <property type="entry name" value="MetI-like_sf"/>
</dbReference>
<evidence type="ECO:0000256" key="5">
    <source>
        <dbReference type="ARBA" id="ARBA00022989"/>
    </source>
</evidence>
<evidence type="ECO:0000256" key="1">
    <source>
        <dbReference type="ARBA" id="ARBA00004651"/>
    </source>
</evidence>
<protein>
    <submittedName>
        <fullName evidence="9">Peptide/nickel transport system permease protein</fullName>
    </submittedName>
</protein>
<feature type="transmembrane region" description="Helical" evidence="7">
    <location>
        <begin position="246"/>
        <end position="268"/>
    </location>
</feature>
<comment type="similarity">
    <text evidence="7">Belongs to the binding-protein-dependent transport system permease family.</text>
</comment>
<dbReference type="PANTHER" id="PTHR43386:SF1">
    <property type="entry name" value="D,D-DIPEPTIDE TRANSPORT SYSTEM PERMEASE PROTEIN DDPC-RELATED"/>
    <property type="match status" value="1"/>
</dbReference>